<evidence type="ECO:0000313" key="7">
    <source>
        <dbReference type="Proteomes" id="UP001056012"/>
    </source>
</evidence>
<evidence type="ECO:0000259" key="4">
    <source>
        <dbReference type="PROSITE" id="PS00497"/>
    </source>
</evidence>
<feature type="domain" description="Tyrosinase copper-binding" evidence="4">
    <location>
        <begin position="128"/>
        <end position="145"/>
    </location>
</feature>
<dbReference type="AlphaFoldDB" id="A0A9Q9DRJ8"/>
<feature type="signal peptide" evidence="3">
    <location>
        <begin position="1"/>
        <end position="18"/>
    </location>
</feature>
<dbReference type="PROSITE" id="PS51257">
    <property type="entry name" value="PROKAR_LIPOPROTEIN"/>
    <property type="match status" value="1"/>
</dbReference>
<reference evidence="6" key="1">
    <citation type="submission" date="2021-12" db="EMBL/GenBank/DDBJ databases">
        <title>Curvularia clavata genome.</title>
        <authorList>
            <person name="Cao Y."/>
        </authorList>
    </citation>
    <scope>NUCLEOTIDE SEQUENCE</scope>
    <source>
        <strain evidence="6">Yc1106</strain>
    </source>
</reference>
<dbReference type="PANTHER" id="PTHR11474">
    <property type="entry name" value="TYROSINASE FAMILY MEMBER"/>
    <property type="match status" value="1"/>
</dbReference>
<dbReference type="InterPro" id="IPR008922">
    <property type="entry name" value="Di-copper_centre_dom_sf"/>
</dbReference>
<dbReference type="InterPro" id="IPR050316">
    <property type="entry name" value="Tyrosinase/Hemocyanin"/>
</dbReference>
<feature type="chain" id="PRO_5040277125" description="Tyrosinase copper-binding domain-containing protein" evidence="3">
    <location>
        <begin position="19"/>
        <end position="396"/>
    </location>
</feature>
<gene>
    <name evidence="6" type="ORF">yc1106_03394</name>
</gene>
<dbReference type="InterPro" id="IPR002227">
    <property type="entry name" value="Tyrosinase_Cu-bd"/>
</dbReference>
<dbReference type="OrthoDB" id="6132182at2759"/>
<dbReference type="EMBL" id="CP089275">
    <property type="protein sequence ID" value="USP76120.1"/>
    <property type="molecule type" value="Genomic_DNA"/>
</dbReference>
<evidence type="ECO:0000256" key="2">
    <source>
        <dbReference type="ARBA" id="ARBA00023002"/>
    </source>
</evidence>
<protein>
    <recommendedName>
        <fullName evidence="4 5">Tyrosinase copper-binding domain-containing protein</fullName>
    </recommendedName>
</protein>
<dbReference type="PROSITE" id="PS00498">
    <property type="entry name" value="TYROSINASE_2"/>
    <property type="match status" value="1"/>
</dbReference>
<keyword evidence="1" id="KW-0479">Metal-binding</keyword>
<accession>A0A9Q9DRJ8</accession>
<dbReference type="SUPFAM" id="SSF48056">
    <property type="entry name" value="Di-copper centre-containing domain"/>
    <property type="match status" value="1"/>
</dbReference>
<evidence type="ECO:0000256" key="3">
    <source>
        <dbReference type="SAM" id="SignalP"/>
    </source>
</evidence>
<dbReference type="PANTHER" id="PTHR11474:SF125">
    <property type="entry name" value="N-ACETYL-6-HYDROXYTRYPTOPHAN OXIDASE IVOB-RELATED"/>
    <property type="match status" value="1"/>
</dbReference>
<keyword evidence="7" id="KW-1185">Reference proteome</keyword>
<dbReference type="PRINTS" id="PR00092">
    <property type="entry name" value="TYROSINASE"/>
</dbReference>
<evidence type="ECO:0000259" key="5">
    <source>
        <dbReference type="PROSITE" id="PS00498"/>
    </source>
</evidence>
<organism evidence="6 7">
    <name type="scientific">Curvularia clavata</name>
    <dbReference type="NCBI Taxonomy" id="95742"/>
    <lineage>
        <taxon>Eukaryota</taxon>
        <taxon>Fungi</taxon>
        <taxon>Dikarya</taxon>
        <taxon>Ascomycota</taxon>
        <taxon>Pezizomycotina</taxon>
        <taxon>Dothideomycetes</taxon>
        <taxon>Pleosporomycetidae</taxon>
        <taxon>Pleosporales</taxon>
        <taxon>Pleosporineae</taxon>
        <taxon>Pleosporaceae</taxon>
        <taxon>Curvularia</taxon>
    </lineage>
</organism>
<keyword evidence="3" id="KW-0732">Signal</keyword>
<evidence type="ECO:0000256" key="1">
    <source>
        <dbReference type="ARBA" id="ARBA00022723"/>
    </source>
</evidence>
<dbReference type="PROSITE" id="PS00497">
    <property type="entry name" value="TYROSINASE_1"/>
    <property type="match status" value="1"/>
</dbReference>
<dbReference type="GO" id="GO:0016491">
    <property type="term" value="F:oxidoreductase activity"/>
    <property type="evidence" value="ECO:0007669"/>
    <property type="project" value="UniProtKB-KW"/>
</dbReference>
<keyword evidence="2" id="KW-0560">Oxidoreductase</keyword>
<dbReference type="GO" id="GO:0046872">
    <property type="term" value="F:metal ion binding"/>
    <property type="evidence" value="ECO:0007669"/>
    <property type="project" value="UniProtKB-KW"/>
</dbReference>
<name>A0A9Q9DRJ8_CURCL</name>
<dbReference type="Proteomes" id="UP001056012">
    <property type="component" value="Chromosome 2"/>
</dbReference>
<dbReference type="Pfam" id="PF00264">
    <property type="entry name" value="Tyrosinase"/>
    <property type="match status" value="1"/>
</dbReference>
<dbReference type="Gene3D" id="1.10.1280.10">
    <property type="entry name" value="Di-copper center containing domain from catechol oxidase"/>
    <property type="match status" value="1"/>
</dbReference>
<feature type="domain" description="Tyrosinase copper-binding" evidence="5">
    <location>
        <begin position="319"/>
        <end position="330"/>
    </location>
</feature>
<sequence>MRLLQGLVSFQLLSACLAAAVAIDSPSTSSIDIDPSVDPIQALTQLQQHAYQLLEKSDGIGKSAANTIIRLLTSEREHMSKNDRKAYIKAVQCLRELPSKSDKTWAPAAKTRYDDFVAVHVNQTLYIHGNGVFLTWHRYFVWAYEKALRDECGYQGYQPYWNWFSHTDDIHKSPVFDGSDTSLGGDGEFFAHNGSLAGGRTIYIPSGQGGGCIKSGPFKNAQGNIGPISPGMQGITDLGVDIADYNPHCLRRDLSSYIPQKWFKTENLLNVTIGAASKTHRLFWTEILGRYPDNFLGLHTSGHYTMGGDASDLYASVNDPAFWLHHTMLDLVYWIWQVLHPDEANKVAGTLTLQNKPPTRNATIDEPLDMGVNGETLKIRDVFDTLSGAPLCYVYV</sequence>
<evidence type="ECO:0000313" key="6">
    <source>
        <dbReference type="EMBL" id="USP76120.1"/>
    </source>
</evidence>
<dbReference type="VEuPathDB" id="FungiDB:yc1106_03394"/>
<proteinExistence type="predicted"/>